<name>A0A3B4U9Z6_SERDU</name>
<reference evidence="1" key="1">
    <citation type="submission" date="2025-08" db="UniProtKB">
        <authorList>
            <consortium name="Ensembl"/>
        </authorList>
    </citation>
    <scope>IDENTIFICATION</scope>
</reference>
<protein>
    <recommendedName>
        <fullName evidence="3">Interphotoreceptor matrix proteoglycan 1</fullName>
    </recommendedName>
</protein>
<evidence type="ECO:0000313" key="2">
    <source>
        <dbReference type="Proteomes" id="UP000261420"/>
    </source>
</evidence>
<organism evidence="1 2">
    <name type="scientific">Seriola dumerili</name>
    <name type="common">Greater amberjack</name>
    <name type="synonym">Caranx dumerili</name>
    <dbReference type="NCBI Taxonomy" id="41447"/>
    <lineage>
        <taxon>Eukaryota</taxon>
        <taxon>Metazoa</taxon>
        <taxon>Chordata</taxon>
        <taxon>Craniata</taxon>
        <taxon>Vertebrata</taxon>
        <taxon>Euteleostomi</taxon>
        <taxon>Actinopterygii</taxon>
        <taxon>Neopterygii</taxon>
        <taxon>Teleostei</taxon>
        <taxon>Neoteleostei</taxon>
        <taxon>Acanthomorphata</taxon>
        <taxon>Carangaria</taxon>
        <taxon>Carangiformes</taxon>
        <taxon>Carangidae</taxon>
        <taxon>Seriola</taxon>
    </lineage>
</organism>
<dbReference type="Ensembl" id="ENSSDUT00000015481.1">
    <property type="protein sequence ID" value="ENSSDUP00000015197.1"/>
    <property type="gene ID" value="ENSSDUG00000011101.1"/>
</dbReference>
<dbReference type="GO" id="GO:0007601">
    <property type="term" value="P:visual perception"/>
    <property type="evidence" value="ECO:0007669"/>
    <property type="project" value="InterPro"/>
</dbReference>
<dbReference type="InterPro" id="IPR039861">
    <property type="entry name" value="IMPG"/>
</dbReference>
<accession>A0A3B4U9Z6</accession>
<dbReference type="Proteomes" id="UP000261420">
    <property type="component" value="Unplaced"/>
</dbReference>
<dbReference type="AlphaFoldDB" id="A0A3B4U9Z6"/>
<evidence type="ECO:0000313" key="1">
    <source>
        <dbReference type="Ensembl" id="ENSSDUP00000015197.1"/>
    </source>
</evidence>
<dbReference type="STRING" id="41447.ENSSDUP00000015197"/>
<reference evidence="1" key="2">
    <citation type="submission" date="2025-09" db="UniProtKB">
        <authorList>
            <consortium name="Ensembl"/>
        </authorList>
    </citation>
    <scope>IDENTIFICATION</scope>
</reference>
<proteinExistence type="predicted"/>
<sequence>MSTRTKGSGFELGRRRSRRSVFLHSGVRICPQETINEVLASHQAYYQLRVCQEAVWEAFRIFFDRIPGTAEYQRWVHTCQHESLCIVDLAKNFSSSEEHMSMVHRVRPQLKHVAESLMFPPLTIAMLSAPSPTERRSFQHQFSFCFSLFLWGNNVKQHINQSRGFLHSLKQERNWR</sequence>
<evidence type="ECO:0008006" key="3">
    <source>
        <dbReference type="Google" id="ProtNLM"/>
    </source>
</evidence>
<keyword evidence="2" id="KW-1185">Reference proteome</keyword>
<dbReference type="GeneTree" id="ENSGT00530000063503"/>
<dbReference type="PANTHER" id="PTHR12199">
    <property type="entry name" value="INTERPHOTORECEPTOR MATRIX PROTEOGLYCAN"/>
    <property type="match status" value="1"/>
</dbReference>
<dbReference type="PANTHER" id="PTHR12199:SF3">
    <property type="entry name" value="INTERPHOTORECEPTOR MATRIX PROTEOGLYCAN 1"/>
    <property type="match status" value="1"/>
</dbReference>